<dbReference type="Pfam" id="PF00271">
    <property type="entry name" value="Helicase_C"/>
    <property type="match status" value="2"/>
</dbReference>
<evidence type="ECO:0000259" key="14">
    <source>
        <dbReference type="PROSITE" id="PS51194"/>
    </source>
</evidence>
<evidence type="ECO:0000256" key="4">
    <source>
        <dbReference type="ARBA" id="ARBA00022728"/>
    </source>
</evidence>
<evidence type="ECO:0000256" key="11">
    <source>
        <dbReference type="ARBA" id="ARBA00047984"/>
    </source>
</evidence>
<proteinExistence type="inferred from homology"/>
<keyword evidence="8" id="KW-0067">ATP-binding</keyword>
<organism evidence="15 16">
    <name type="scientific">Cyclotella cryptica</name>
    <dbReference type="NCBI Taxonomy" id="29204"/>
    <lineage>
        <taxon>Eukaryota</taxon>
        <taxon>Sar</taxon>
        <taxon>Stramenopiles</taxon>
        <taxon>Ochrophyta</taxon>
        <taxon>Bacillariophyta</taxon>
        <taxon>Coscinodiscophyceae</taxon>
        <taxon>Thalassiosirophycidae</taxon>
        <taxon>Stephanodiscales</taxon>
        <taxon>Stephanodiscaceae</taxon>
        <taxon>Cyclotella</taxon>
    </lineage>
</organism>
<feature type="domain" description="Helicase C-terminal" evidence="14">
    <location>
        <begin position="1538"/>
        <end position="1736"/>
    </location>
</feature>
<dbReference type="CDD" id="cd18795">
    <property type="entry name" value="SF2_C_Ski2"/>
    <property type="match status" value="2"/>
</dbReference>
<dbReference type="SMART" id="SM00490">
    <property type="entry name" value="HELICc"/>
    <property type="match status" value="2"/>
</dbReference>
<reference evidence="15 16" key="1">
    <citation type="journal article" date="2020" name="G3 (Bethesda)">
        <title>Improved Reference Genome for Cyclotella cryptica CCMP332, a Model for Cell Wall Morphogenesis, Salinity Adaptation, and Lipid Production in Diatoms (Bacillariophyta).</title>
        <authorList>
            <person name="Roberts W.R."/>
            <person name="Downey K.M."/>
            <person name="Ruck E.C."/>
            <person name="Traller J.C."/>
            <person name="Alverson A.J."/>
        </authorList>
    </citation>
    <scope>NUCLEOTIDE SEQUENCE [LARGE SCALE GENOMIC DNA]</scope>
    <source>
        <strain evidence="15 16">CCMP332</strain>
    </source>
</reference>
<comment type="similarity">
    <text evidence="1">Belongs to the helicase family. SKI2 subfamily.</text>
</comment>
<keyword evidence="3" id="KW-0507">mRNA processing</keyword>
<dbReference type="InterPro" id="IPR014001">
    <property type="entry name" value="Helicase_ATP-bd"/>
</dbReference>
<dbReference type="InterPro" id="IPR003593">
    <property type="entry name" value="AAA+_ATPase"/>
</dbReference>
<dbReference type="SMART" id="SM00382">
    <property type="entry name" value="AAA"/>
    <property type="match status" value="2"/>
</dbReference>
<dbReference type="Gene3D" id="3.40.50.300">
    <property type="entry name" value="P-loop containing nucleotide triphosphate hydrolases"/>
    <property type="match status" value="4"/>
</dbReference>
<evidence type="ECO:0000256" key="10">
    <source>
        <dbReference type="ARBA" id="ARBA00034541"/>
    </source>
</evidence>
<dbReference type="GO" id="GO:0008380">
    <property type="term" value="P:RNA splicing"/>
    <property type="evidence" value="ECO:0007669"/>
    <property type="project" value="UniProtKB-KW"/>
</dbReference>
<dbReference type="SMART" id="SM00487">
    <property type="entry name" value="DEXDc"/>
    <property type="match status" value="2"/>
</dbReference>
<dbReference type="InterPro" id="IPR057842">
    <property type="entry name" value="WH_MER3"/>
</dbReference>
<dbReference type="FunFam" id="2.60.40.150:FF:000004">
    <property type="entry name" value="RNA helicase, activating signal cointegrator 1"/>
    <property type="match status" value="1"/>
</dbReference>
<keyword evidence="5" id="KW-0547">Nucleotide-binding</keyword>
<feature type="domain" description="Helicase ATP-binding" evidence="13">
    <location>
        <begin position="370"/>
        <end position="559"/>
    </location>
</feature>
<dbReference type="InterPro" id="IPR001650">
    <property type="entry name" value="Helicase_C-like"/>
</dbReference>
<feature type="region of interest" description="Disordered" evidence="12">
    <location>
        <begin position="191"/>
        <end position="213"/>
    </location>
</feature>
<feature type="domain" description="Helicase C-terminal" evidence="14">
    <location>
        <begin position="636"/>
        <end position="809"/>
    </location>
</feature>
<dbReference type="InterPro" id="IPR050474">
    <property type="entry name" value="Hel308_SKI2-like"/>
</dbReference>
<feature type="region of interest" description="Disordered" evidence="12">
    <location>
        <begin position="1"/>
        <end position="20"/>
    </location>
</feature>
<comment type="caution">
    <text evidence="15">The sequence shown here is derived from an EMBL/GenBank/DDBJ whole genome shotgun (WGS) entry which is preliminary data.</text>
</comment>
<dbReference type="SUPFAM" id="SSF52540">
    <property type="entry name" value="P-loop containing nucleoside triphosphate hydrolases"/>
    <property type="match status" value="3"/>
</dbReference>
<dbReference type="FunFam" id="1.10.10.10:FF:000024">
    <property type="entry name" value="U5 small nuclear ribonucleoprotein helicase"/>
    <property type="match status" value="1"/>
</dbReference>
<keyword evidence="6" id="KW-0378">Hydrolase</keyword>
<dbReference type="PANTHER" id="PTHR47961:SF13">
    <property type="entry name" value="ACTIVATING SIGNAL COINTEGRATOR 1 COMPLEX SUBUNIT 3"/>
    <property type="match status" value="1"/>
</dbReference>
<dbReference type="Pfam" id="PF23445">
    <property type="entry name" value="WHD_SNRNP200"/>
    <property type="match status" value="2"/>
</dbReference>
<dbReference type="SUPFAM" id="SSF46785">
    <property type="entry name" value="Winged helix' DNA-binding domain"/>
    <property type="match status" value="2"/>
</dbReference>
<dbReference type="GO" id="GO:0005524">
    <property type="term" value="F:ATP binding"/>
    <property type="evidence" value="ECO:0007669"/>
    <property type="project" value="UniProtKB-KW"/>
</dbReference>
<evidence type="ECO:0000256" key="9">
    <source>
        <dbReference type="ARBA" id="ARBA00023187"/>
    </source>
</evidence>
<feature type="region of interest" description="Disordered" evidence="12">
    <location>
        <begin position="130"/>
        <end position="160"/>
    </location>
</feature>
<dbReference type="InterPro" id="IPR011545">
    <property type="entry name" value="DEAD/DEAH_box_helicase_dom"/>
</dbReference>
<dbReference type="Pfam" id="PF02889">
    <property type="entry name" value="Sec63"/>
    <property type="match status" value="2"/>
</dbReference>
<evidence type="ECO:0000256" key="3">
    <source>
        <dbReference type="ARBA" id="ARBA00022664"/>
    </source>
</evidence>
<dbReference type="FunFam" id="3.40.50.300:FF:000231">
    <property type="entry name" value="Activating signal cointegrator 1 complex subunit 3"/>
    <property type="match status" value="1"/>
</dbReference>
<name>A0ABD3RE00_9STRA</name>
<keyword evidence="7" id="KW-0347">Helicase</keyword>
<dbReference type="GO" id="GO:0016787">
    <property type="term" value="F:hydrolase activity"/>
    <property type="evidence" value="ECO:0007669"/>
    <property type="project" value="UniProtKB-KW"/>
</dbReference>
<dbReference type="GO" id="GO:0006397">
    <property type="term" value="P:mRNA processing"/>
    <property type="evidence" value="ECO:0007669"/>
    <property type="project" value="UniProtKB-KW"/>
</dbReference>
<evidence type="ECO:0000259" key="13">
    <source>
        <dbReference type="PROSITE" id="PS51192"/>
    </source>
</evidence>
<dbReference type="Gene3D" id="2.60.40.150">
    <property type="entry name" value="C2 domain"/>
    <property type="match status" value="1"/>
</dbReference>
<dbReference type="PANTHER" id="PTHR47961">
    <property type="entry name" value="DNA POLYMERASE THETA, PUTATIVE (AFU_ORTHOLOGUE AFUA_1G05260)-RELATED"/>
    <property type="match status" value="1"/>
</dbReference>
<accession>A0ABD3RE00</accession>
<comment type="catalytic activity">
    <reaction evidence="11">
        <text>ATP + H2O = ADP + phosphate + H(+)</text>
        <dbReference type="Rhea" id="RHEA:13065"/>
        <dbReference type="ChEBI" id="CHEBI:15377"/>
        <dbReference type="ChEBI" id="CHEBI:15378"/>
        <dbReference type="ChEBI" id="CHEBI:30616"/>
        <dbReference type="ChEBI" id="CHEBI:43474"/>
        <dbReference type="ChEBI" id="CHEBI:456216"/>
        <dbReference type="EC" id="3.6.4.13"/>
    </reaction>
</comment>
<dbReference type="FunFam" id="3.40.50.300:FF:003287">
    <property type="entry name" value="U5 small nuclear ribonucleoprotein 200 kDa helicase"/>
    <property type="match status" value="1"/>
</dbReference>
<dbReference type="Proteomes" id="UP001516023">
    <property type="component" value="Unassembled WGS sequence"/>
</dbReference>
<dbReference type="InterPro" id="IPR027417">
    <property type="entry name" value="P-loop_NTPase"/>
</dbReference>
<dbReference type="SUPFAM" id="SSF158702">
    <property type="entry name" value="Sec63 N-terminal domain-like"/>
    <property type="match status" value="2"/>
</dbReference>
<evidence type="ECO:0000313" key="15">
    <source>
        <dbReference type="EMBL" id="KAL3805845.1"/>
    </source>
</evidence>
<dbReference type="PROSITE" id="PS51194">
    <property type="entry name" value="HELICASE_CTER"/>
    <property type="match status" value="2"/>
</dbReference>
<feature type="domain" description="Helicase ATP-binding" evidence="13">
    <location>
        <begin position="1243"/>
        <end position="1445"/>
    </location>
</feature>
<sequence length="2158" mass="243471">MEQILLSRHPSHPTPPAPPHLHHLSLTLSSLLRHLAHSARTSTHETTTTTSTSSTAQWLYDRCSSLPSPLPPLQFTLAVLNALHGDGDGNKESALFDLFGEHGVEALFEIMARERDILGGVTPDDICRVAGSNSGESDNNHHHHHDVDDGEEGWDPTTHAETNHHTMEQTLHHLRNEAYDLTHLLATLRQDRPSPANTGGGGTTHTVQRQSDKSIEKLYKKAVRRAAMAIERAREAGALTSVDERILTRLKEGGEEEEVMLHWTEEEEQEWMTLENRGLNGMTSRQMELMKRDLLPEGTRVYDSTLQRGLPRGAIREVKEGYERVVIPAPRLDRTKLPKRIVLDDVMEGEARKAFEGTHSLNPMQSAVFEAAYRSRENLLICAPTGAGKTNVAMLTVVAHLRDVGLIGTSYYDNDTQITTGKKIVYIAPMKALAQEVVEKFSSKLKALGIIVRELTGDMQLSRAEAEAAHILVTTPEKWDVVTRKGGDGTLGSTCGLLIIDEVHLLADERGAVIESVVARLHRWVESSQRQVRLVGLSATLPNYEDVATFLRVDKAKGLFYFGPEHRPVPLQQTFIGVTAHTKDKFRREKKMDEVCYDLVTDALRNGHQVMVFVHSRKGTGTTAKALAEHAAMENELERLFIGEEGENDARTKYAERAEKSRNRELAEHFRNGMGIHHAGMLRNDRKLTEQMFNDGAIKVLCCTATLAWGINLPAHTVIIKGTDVYMPEKGANVDLSILDVQQIFGRAGRPQFDTSGDATLITSYDAMARYLDKLVRATPIESNFIKQLADHFNAEVVAGTVTNIQEAVEWIRYTYLHVRMCRNPLAYGISPVQHESDPTLRTRSRELAVDAAKLLDERKMIRYNPNSGNVAVTNLGRVASHFYIRNESIATFNELLDKNFSPTDADLCHVMCCADEFENIRVRPEELDEVDRLKKECPIKIIAPVEEFSGKANVLLQAYISRARVTSFTLISDTNYIASNASRVARALFEMCLKSGRASAALKFIRLAKSVDHRFWWFQSPLRHFESELKKNVFTQLEDQRRVASEDEPFQLAISLLDMEPNEVGQLCHCFRDGELIQKYVRMLPNVEVKCTVHPITKGTLRFQIELEPTFNWNPRYHGGAEGFWLWVEDNENNRTYHNEYILFSRRNHPESTTLELIIPVFDPLPTQYFIRIVSDNWVGCESLIPVSFRHVLLDGLSSPTFFTSLFDLTPLPIQALSDERYEQLYSKRFEVFNPIQTQLFHILYHTDVPVLLGAPTGSGKTTVAELALLRMKKQNPRSKCVYIAPLKSLARERLKEWTKRLGSPPLNWKVLELSGDTSHDSYALNKSDILICTPEKWDLISRGWRGVSHDFTSSSASNGKQFVRQVGLLIIDEIHLLGEERGAVLEAIVSRTRFISQYVKAEAQCQSEKETTSEMTRIMGLSTALANPYGKSCFTSFLVYCFYFLIDFAWHLNQLSDLADWIGIDVEGHGTNAKKGLYNFHPSVRYVMIFVNGAVVTIELASNTTVQRSRPVPMVVHIQGYPGRHYCPRMATMNKPCYAAIKDLSPTKPSMIFVASRRQTRLTALDLISHAAGEENPKLFLHCDYDFIEAVAESLNDKVLAHTITFGIGLHHAGLTSRDRETVEKLYLEGQIQILIATATLAWGVNLPAHLVVVKGTEFFDGKLKRYVDYPVTDILQMMGRAGRPQFDKEGVAVVMCEESKKNFLKKFLYEPFPVESCLEGRMCEIINAEISIGTINSLSDAIGYLKWTFYSRRVKMNPSYYGAKSSSEEDLEDFYLDVVKATLSRLKDEGCIVVNETEGTDFLVVPTLLGRACSNFYLLHNTPMQMKKSITSLKKVLAHHASSDKNLQDMPINSFVNKDMAKRVKNIRTFDLDYPIYIYAVAHILYGLSSTHENDELPVRHNEEELNLELSKSLPWGHDLSKLSFWMEKKKQPGNLLDIMLDPHTKCFLLLQAFIFKGKLPISDYINDMRSVVDQVPRLLAAMECIAIEDKGSAGSFEMFSCFPMVRKIFSTGMLNLRSAVDKVVFPATFEHVWVSKKIDKASNQHVGLLEIGFKFDRNVLKNIQSKKSNADDSQSSSVTLVLGTLLGGYLLQTSSFAIPDYRRENYWTKNIGLNFDWNLAEANGGELNCVVLRVVHEFAHSIDLDMSISLKHPE</sequence>
<keyword evidence="16" id="KW-1185">Reference proteome</keyword>
<dbReference type="FunFam" id="3.40.50.300:FF:000062">
    <property type="entry name" value="U5 small nuclear ribonucleoprotein helicase"/>
    <property type="match status" value="1"/>
</dbReference>
<dbReference type="FunFam" id="1.10.3380.10:FF:000001">
    <property type="entry name" value="U5 small nuclear ribonucleoprotein helicase"/>
    <property type="match status" value="1"/>
</dbReference>
<evidence type="ECO:0000256" key="6">
    <source>
        <dbReference type="ARBA" id="ARBA00022801"/>
    </source>
</evidence>
<dbReference type="FunFam" id="1.10.10.10:FF:000012">
    <property type="entry name" value="U5 small nuclear ribonucleoprotein helicase"/>
    <property type="match status" value="1"/>
</dbReference>
<dbReference type="EC" id="3.6.4.13" evidence="2"/>
<dbReference type="InterPro" id="IPR035892">
    <property type="entry name" value="C2_domain_sf"/>
</dbReference>
<evidence type="ECO:0000256" key="5">
    <source>
        <dbReference type="ARBA" id="ARBA00022741"/>
    </source>
</evidence>
<evidence type="ECO:0000256" key="8">
    <source>
        <dbReference type="ARBA" id="ARBA00022840"/>
    </source>
</evidence>
<gene>
    <name evidence="15" type="ORF">HJC23_007806</name>
</gene>
<dbReference type="Pfam" id="PF00270">
    <property type="entry name" value="DEAD"/>
    <property type="match status" value="2"/>
</dbReference>
<evidence type="ECO:0000256" key="12">
    <source>
        <dbReference type="SAM" id="MobiDB-lite"/>
    </source>
</evidence>
<keyword evidence="4" id="KW-0747">Spliceosome</keyword>
<dbReference type="GO" id="GO:0005681">
    <property type="term" value="C:spliceosomal complex"/>
    <property type="evidence" value="ECO:0007669"/>
    <property type="project" value="UniProtKB-KW"/>
</dbReference>
<keyword evidence="9" id="KW-0508">mRNA splicing</keyword>
<dbReference type="Gene3D" id="1.10.10.10">
    <property type="entry name" value="Winged helix-like DNA-binding domain superfamily/Winged helix DNA-binding domain"/>
    <property type="match status" value="2"/>
</dbReference>
<evidence type="ECO:0000256" key="2">
    <source>
        <dbReference type="ARBA" id="ARBA00012552"/>
    </source>
</evidence>
<dbReference type="InterPro" id="IPR004179">
    <property type="entry name" value="Sec63-dom"/>
</dbReference>
<evidence type="ECO:0000256" key="1">
    <source>
        <dbReference type="ARBA" id="ARBA00010140"/>
    </source>
</evidence>
<protein>
    <recommendedName>
        <fullName evidence="10">U5 small nuclear ribonucleoprotein 200 kDa helicase</fullName>
        <ecNumber evidence="2">3.6.4.13</ecNumber>
    </recommendedName>
</protein>
<dbReference type="SMART" id="SM00973">
    <property type="entry name" value="Sec63"/>
    <property type="match status" value="2"/>
</dbReference>
<dbReference type="InterPro" id="IPR036388">
    <property type="entry name" value="WH-like_DNA-bd_sf"/>
</dbReference>
<evidence type="ECO:0000313" key="16">
    <source>
        <dbReference type="Proteomes" id="UP001516023"/>
    </source>
</evidence>
<dbReference type="InterPro" id="IPR036390">
    <property type="entry name" value="WH_DNA-bd_sf"/>
</dbReference>
<dbReference type="PROSITE" id="PS51192">
    <property type="entry name" value="HELICASE_ATP_BIND_1"/>
    <property type="match status" value="2"/>
</dbReference>
<dbReference type="Gene3D" id="1.10.3380.10">
    <property type="entry name" value="Sec63 N-terminal domain-like domain"/>
    <property type="match status" value="2"/>
</dbReference>
<dbReference type="EMBL" id="JABMIG020000001">
    <property type="protein sequence ID" value="KAL3805845.1"/>
    <property type="molecule type" value="Genomic_DNA"/>
</dbReference>
<dbReference type="GO" id="GO:0003724">
    <property type="term" value="F:RNA helicase activity"/>
    <property type="evidence" value="ECO:0007669"/>
    <property type="project" value="UniProtKB-EC"/>
</dbReference>
<evidence type="ECO:0000256" key="7">
    <source>
        <dbReference type="ARBA" id="ARBA00022806"/>
    </source>
</evidence>